<proteinExistence type="predicted"/>
<keyword evidence="2" id="KW-1185">Reference proteome</keyword>
<dbReference type="Proteomes" id="UP001055072">
    <property type="component" value="Unassembled WGS sequence"/>
</dbReference>
<comment type="caution">
    <text evidence="1">The sequence shown here is derived from an EMBL/GenBank/DDBJ whole genome shotgun (WGS) entry which is preliminary data.</text>
</comment>
<reference evidence="1" key="1">
    <citation type="journal article" date="2021" name="Environ. Microbiol.">
        <title>Gene family expansions and transcriptome signatures uncover fungal adaptations to wood decay.</title>
        <authorList>
            <person name="Hage H."/>
            <person name="Miyauchi S."/>
            <person name="Viragh M."/>
            <person name="Drula E."/>
            <person name="Min B."/>
            <person name="Chaduli D."/>
            <person name="Navarro D."/>
            <person name="Favel A."/>
            <person name="Norest M."/>
            <person name="Lesage-Meessen L."/>
            <person name="Balint B."/>
            <person name="Merenyi Z."/>
            <person name="de Eugenio L."/>
            <person name="Morin E."/>
            <person name="Martinez A.T."/>
            <person name="Baldrian P."/>
            <person name="Stursova M."/>
            <person name="Martinez M.J."/>
            <person name="Novotny C."/>
            <person name="Magnuson J.K."/>
            <person name="Spatafora J.W."/>
            <person name="Maurice S."/>
            <person name="Pangilinan J."/>
            <person name="Andreopoulos W."/>
            <person name="LaButti K."/>
            <person name="Hundley H."/>
            <person name="Na H."/>
            <person name="Kuo A."/>
            <person name="Barry K."/>
            <person name="Lipzen A."/>
            <person name="Henrissat B."/>
            <person name="Riley R."/>
            <person name="Ahrendt S."/>
            <person name="Nagy L.G."/>
            <person name="Grigoriev I.V."/>
            <person name="Martin F."/>
            <person name="Rosso M.N."/>
        </authorList>
    </citation>
    <scope>NUCLEOTIDE SEQUENCE</scope>
    <source>
        <strain evidence="1">CBS 384.51</strain>
    </source>
</reference>
<name>A0ACB8TT40_9APHY</name>
<sequence>MAVSLPVSSPSKSSSSLPVGPPGPSARPKPTPRPVRSQPSATSVPAPSSSSAAAPPPPEPSSSAAASTSLAPAASTSEPGGSTPSFPLSTSFLAFRNPPVAPSPALSARTLSSSSWTFPDPDYAQQLARRRVEAAARVDHAILDYNLAKLTFERAQGVLATARRELYFIDQAINTTGPRSDPPSTSPLDLDLRPLRPSPIDVDDEDEDEAADEPTPAKKTGKGKKRAN</sequence>
<organism evidence="1 2">
    <name type="scientific">Irpex rosettiformis</name>
    <dbReference type="NCBI Taxonomy" id="378272"/>
    <lineage>
        <taxon>Eukaryota</taxon>
        <taxon>Fungi</taxon>
        <taxon>Dikarya</taxon>
        <taxon>Basidiomycota</taxon>
        <taxon>Agaricomycotina</taxon>
        <taxon>Agaricomycetes</taxon>
        <taxon>Polyporales</taxon>
        <taxon>Irpicaceae</taxon>
        <taxon>Irpex</taxon>
    </lineage>
</organism>
<evidence type="ECO:0000313" key="2">
    <source>
        <dbReference type="Proteomes" id="UP001055072"/>
    </source>
</evidence>
<dbReference type="EMBL" id="MU274933">
    <property type="protein sequence ID" value="KAI0085206.1"/>
    <property type="molecule type" value="Genomic_DNA"/>
</dbReference>
<evidence type="ECO:0000313" key="1">
    <source>
        <dbReference type="EMBL" id="KAI0085206.1"/>
    </source>
</evidence>
<protein>
    <submittedName>
        <fullName evidence="1">Uncharacterized protein</fullName>
    </submittedName>
</protein>
<accession>A0ACB8TT40</accession>
<gene>
    <name evidence="1" type="ORF">BDY19DRAFT_996920</name>
</gene>